<gene>
    <name evidence="2" type="ORF">Pan189_32080</name>
</gene>
<feature type="compositionally biased region" description="Basic and acidic residues" evidence="1">
    <location>
        <begin position="125"/>
        <end position="138"/>
    </location>
</feature>
<evidence type="ECO:0000256" key="1">
    <source>
        <dbReference type="SAM" id="MobiDB-lite"/>
    </source>
</evidence>
<dbReference type="Proteomes" id="UP000317318">
    <property type="component" value="Chromosome"/>
</dbReference>
<feature type="region of interest" description="Disordered" evidence="1">
    <location>
        <begin position="124"/>
        <end position="144"/>
    </location>
</feature>
<evidence type="ECO:0000313" key="3">
    <source>
        <dbReference type="Proteomes" id="UP000317318"/>
    </source>
</evidence>
<name>A0A517R4J8_9PLAN</name>
<dbReference type="KEGG" id="svp:Pan189_32080"/>
<dbReference type="EMBL" id="CP036268">
    <property type="protein sequence ID" value="QDT38809.1"/>
    <property type="molecule type" value="Genomic_DNA"/>
</dbReference>
<keyword evidence="3" id="KW-1185">Reference proteome</keyword>
<dbReference type="RefSeq" id="WP_145364884.1">
    <property type="nucleotide sequence ID" value="NZ_CP036268.1"/>
</dbReference>
<sequence>MPVVPILRSHSVRSGLIAVLMVGFCVVPPEPLLADDSVAGEERTEIDSSEKLYLARLKQRRELLQHRIELAERRKEIRAELRRLANEGRESQLNRVRKDVEKSLRTQRKAEEELIRVRKNLAAARENESNAREPDRPSDFSGWSEPSKIDRIEMLANQAELNVQAMEAQARAYEEQLQTTQRELRSESLEEEFADIEIEDHIAVLRSDLAELKFELALKSRPRRSNPFPPDNDFSR</sequence>
<accession>A0A517R4J8</accession>
<reference evidence="2 3" key="1">
    <citation type="submission" date="2019-02" db="EMBL/GenBank/DDBJ databases">
        <title>Deep-cultivation of Planctomycetes and their phenomic and genomic characterization uncovers novel biology.</title>
        <authorList>
            <person name="Wiegand S."/>
            <person name="Jogler M."/>
            <person name="Boedeker C."/>
            <person name="Pinto D."/>
            <person name="Vollmers J."/>
            <person name="Rivas-Marin E."/>
            <person name="Kohn T."/>
            <person name="Peeters S.H."/>
            <person name="Heuer A."/>
            <person name="Rast P."/>
            <person name="Oberbeckmann S."/>
            <person name="Bunk B."/>
            <person name="Jeske O."/>
            <person name="Meyerdierks A."/>
            <person name="Storesund J.E."/>
            <person name="Kallscheuer N."/>
            <person name="Luecker S."/>
            <person name="Lage O.M."/>
            <person name="Pohl T."/>
            <person name="Merkel B.J."/>
            <person name="Hornburger P."/>
            <person name="Mueller R.-W."/>
            <person name="Bruemmer F."/>
            <person name="Labrenz M."/>
            <person name="Spormann A.M."/>
            <person name="Op den Camp H."/>
            <person name="Overmann J."/>
            <person name="Amann R."/>
            <person name="Jetten M.S.M."/>
            <person name="Mascher T."/>
            <person name="Medema M.H."/>
            <person name="Devos D.P."/>
            <person name="Kaster A.-K."/>
            <person name="Ovreas L."/>
            <person name="Rohde M."/>
            <person name="Galperin M.Y."/>
            <person name="Jogler C."/>
        </authorList>
    </citation>
    <scope>NUCLEOTIDE SEQUENCE [LARGE SCALE GENOMIC DNA]</scope>
    <source>
        <strain evidence="2 3">Pan189</strain>
    </source>
</reference>
<evidence type="ECO:0000313" key="2">
    <source>
        <dbReference type="EMBL" id="QDT38809.1"/>
    </source>
</evidence>
<organism evidence="2 3">
    <name type="scientific">Stratiformator vulcanicus</name>
    <dbReference type="NCBI Taxonomy" id="2527980"/>
    <lineage>
        <taxon>Bacteria</taxon>
        <taxon>Pseudomonadati</taxon>
        <taxon>Planctomycetota</taxon>
        <taxon>Planctomycetia</taxon>
        <taxon>Planctomycetales</taxon>
        <taxon>Planctomycetaceae</taxon>
        <taxon>Stratiformator</taxon>
    </lineage>
</organism>
<protein>
    <submittedName>
        <fullName evidence="2">Uncharacterized protein</fullName>
    </submittedName>
</protein>
<proteinExistence type="predicted"/>
<dbReference type="AlphaFoldDB" id="A0A517R4J8"/>